<accession>A0A8C6ESH4</accession>
<dbReference type="Proteomes" id="UP000694407">
    <property type="component" value="Unplaced"/>
</dbReference>
<reference evidence="1" key="2">
    <citation type="submission" date="2025-09" db="UniProtKB">
        <authorList>
            <consortium name="Ensembl"/>
        </authorList>
    </citation>
    <scope>IDENTIFICATION</scope>
</reference>
<proteinExistence type="predicted"/>
<organism evidence="1 2">
    <name type="scientific">Marmota marmota marmota</name>
    <name type="common">Alpine marmot</name>
    <dbReference type="NCBI Taxonomy" id="9994"/>
    <lineage>
        <taxon>Eukaryota</taxon>
        <taxon>Metazoa</taxon>
        <taxon>Chordata</taxon>
        <taxon>Craniata</taxon>
        <taxon>Vertebrata</taxon>
        <taxon>Euteleostomi</taxon>
        <taxon>Mammalia</taxon>
        <taxon>Eutheria</taxon>
        <taxon>Euarchontoglires</taxon>
        <taxon>Glires</taxon>
        <taxon>Rodentia</taxon>
        <taxon>Sciuromorpha</taxon>
        <taxon>Sciuridae</taxon>
        <taxon>Xerinae</taxon>
        <taxon>Marmotini</taxon>
        <taxon>Marmota</taxon>
    </lineage>
</organism>
<evidence type="ECO:0000313" key="2">
    <source>
        <dbReference type="Proteomes" id="UP000694407"/>
    </source>
</evidence>
<protein>
    <submittedName>
        <fullName evidence="1">Uncharacterized protein</fullName>
    </submittedName>
</protein>
<sequence>KTTIHNLDHFHVFSSVKCHLTIGTHSEKCIIREFYYHANIIVIQSSWITFKHICIHHWHLSSTLLLFST</sequence>
<reference evidence="1" key="1">
    <citation type="submission" date="2025-08" db="UniProtKB">
        <authorList>
            <consortium name="Ensembl"/>
        </authorList>
    </citation>
    <scope>IDENTIFICATION</scope>
</reference>
<dbReference type="AlphaFoldDB" id="A0A8C6ESH4"/>
<evidence type="ECO:0000313" key="1">
    <source>
        <dbReference type="Ensembl" id="ENSMMMP00000011562.1"/>
    </source>
</evidence>
<dbReference type="Ensembl" id="ENSMMMT00000013202.1">
    <property type="protein sequence ID" value="ENSMMMP00000011562.1"/>
    <property type="gene ID" value="ENSMMMG00000010346.1"/>
</dbReference>
<keyword evidence="2" id="KW-1185">Reference proteome</keyword>
<name>A0A8C6ESH4_MARMA</name>